<evidence type="ECO:0000259" key="3">
    <source>
        <dbReference type="PROSITE" id="PS50805"/>
    </source>
</evidence>
<feature type="region of interest" description="Disordered" evidence="1">
    <location>
        <begin position="290"/>
        <end position="317"/>
    </location>
</feature>
<organism evidence="4 5">
    <name type="scientific">Equus caballus</name>
    <name type="common">Horse</name>
    <dbReference type="NCBI Taxonomy" id="9796"/>
    <lineage>
        <taxon>Eukaryota</taxon>
        <taxon>Metazoa</taxon>
        <taxon>Chordata</taxon>
        <taxon>Craniata</taxon>
        <taxon>Vertebrata</taxon>
        <taxon>Euteleostomi</taxon>
        <taxon>Mammalia</taxon>
        <taxon>Eutheria</taxon>
        <taxon>Laurasiatheria</taxon>
        <taxon>Perissodactyla</taxon>
        <taxon>Equidae</taxon>
        <taxon>Equus</taxon>
    </lineage>
</organism>
<dbReference type="PANTHER" id="PTHR23232:SF130">
    <property type="entry name" value="KRAB DOMAIN-CONTAINING PROTEIN"/>
    <property type="match status" value="1"/>
</dbReference>
<dbReference type="ExpressionAtlas" id="A0A3Q2L4V6">
    <property type="expression patterns" value="baseline"/>
</dbReference>
<dbReference type="Ensembl" id="ENSECAT00000050811.3">
    <property type="protein sequence ID" value="ENSECAP00000033193.3"/>
    <property type="gene ID" value="ENSECAG00000011164.4"/>
</dbReference>
<dbReference type="SUPFAM" id="SSF109640">
    <property type="entry name" value="KRAB domain (Kruppel-associated box)"/>
    <property type="match status" value="1"/>
</dbReference>
<dbReference type="GO" id="GO:0006508">
    <property type="term" value="P:proteolysis"/>
    <property type="evidence" value="ECO:0007669"/>
    <property type="project" value="InterPro"/>
</dbReference>
<evidence type="ECO:0000259" key="2">
    <source>
        <dbReference type="PROSITE" id="PS50240"/>
    </source>
</evidence>
<evidence type="ECO:0000313" key="4">
    <source>
        <dbReference type="Ensembl" id="ENSECAP00000033193.3"/>
    </source>
</evidence>
<dbReference type="GeneTree" id="ENSGT00940000163169"/>
<dbReference type="InterPro" id="IPR050169">
    <property type="entry name" value="Krueppel_C2H2_ZnF"/>
</dbReference>
<dbReference type="InterPro" id="IPR043504">
    <property type="entry name" value="Peptidase_S1_PA_chymotrypsin"/>
</dbReference>
<evidence type="ECO:0000313" key="5">
    <source>
        <dbReference type="Proteomes" id="UP000002281"/>
    </source>
</evidence>
<dbReference type="Gene3D" id="2.40.10.10">
    <property type="entry name" value="Trypsin-like serine proteases"/>
    <property type="match status" value="1"/>
</dbReference>
<dbReference type="GO" id="GO:0004252">
    <property type="term" value="F:serine-type endopeptidase activity"/>
    <property type="evidence" value="ECO:0007669"/>
    <property type="project" value="InterPro"/>
</dbReference>
<proteinExistence type="predicted"/>
<dbReference type="Pfam" id="PF00089">
    <property type="entry name" value="Trypsin"/>
    <property type="match status" value="1"/>
</dbReference>
<dbReference type="Pfam" id="PF01352">
    <property type="entry name" value="KRAB"/>
    <property type="match status" value="1"/>
</dbReference>
<name>A0A3Q2L4V6_HORSE</name>
<evidence type="ECO:0000313" key="6">
    <source>
        <dbReference type="VGNC" id="VGNC:25269"/>
    </source>
</evidence>
<reference evidence="4 5" key="1">
    <citation type="journal article" date="2009" name="Science">
        <title>Genome sequence, comparative analysis, and population genetics of the domestic horse.</title>
        <authorList>
            <consortium name="Broad Institute Genome Sequencing Platform"/>
            <consortium name="Broad Institute Whole Genome Assembly Team"/>
            <person name="Wade C.M."/>
            <person name="Giulotto E."/>
            <person name="Sigurdsson S."/>
            <person name="Zoli M."/>
            <person name="Gnerre S."/>
            <person name="Imsland F."/>
            <person name="Lear T.L."/>
            <person name="Adelson D.L."/>
            <person name="Bailey E."/>
            <person name="Bellone R.R."/>
            <person name="Bloecker H."/>
            <person name="Distl O."/>
            <person name="Edgar R.C."/>
            <person name="Garber M."/>
            <person name="Leeb T."/>
            <person name="Mauceli E."/>
            <person name="MacLeod J.N."/>
            <person name="Penedo M.C.T."/>
            <person name="Raison J.M."/>
            <person name="Sharpe T."/>
            <person name="Vogel J."/>
            <person name="Andersson L."/>
            <person name="Antczak D.F."/>
            <person name="Biagi T."/>
            <person name="Binns M.M."/>
            <person name="Chowdhary B.P."/>
            <person name="Coleman S.J."/>
            <person name="Della Valle G."/>
            <person name="Fryc S."/>
            <person name="Guerin G."/>
            <person name="Hasegawa T."/>
            <person name="Hill E.W."/>
            <person name="Jurka J."/>
            <person name="Kiialainen A."/>
            <person name="Lindgren G."/>
            <person name="Liu J."/>
            <person name="Magnani E."/>
            <person name="Mickelson J.R."/>
            <person name="Murray J."/>
            <person name="Nergadze S.G."/>
            <person name="Onofrio R."/>
            <person name="Pedroni S."/>
            <person name="Piras M.F."/>
            <person name="Raudsepp T."/>
            <person name="Rocchi M."/>
            <person name="Roeed K.H."/>
            <person name="Ryder O.A."/>
            <person name="Searle S."/>
            <person name="Skow L."/>
            <person name="Swinburne J.E."/>
            <person name="Syvaenen A.C."/>
            <person name="Tozaki T."/>
            <person name="Valberg S.J."/>
            <person name="Vaudin M."/>
            <person name="White J.R."/>
            <person name="Zody M.C."/>
            <person name="Lander E.S."/>
            <person name="Lindblad-Toh K."/>
        </authorList>
    </citation>
    <scope>NUCLEOTIDE SEQUENCE [LARGE SCALE GENOMIC DNA]</scope>
    <source>
        <strain evidence="4 5">Thoroughbred</strain>
    </source>
</reference>
<dbReference type="CDD" id="cd07765">
    <property type="entry name" value="KRAB_A-box"/>
    <property type="match status" value="1"/>
</dbReference>
<sequence length="317" mass="34601">MAPGLLTATDEALMAFRDVAVAFTQKEWKLLSPAQRTLYRDVMLENYSHLVSLGIAFSKPKLITQLEQADEPWREESEGVLDLCPVCGRPKVTGKIYGGQDVVAGQWPWQASLRYQGSHICGGALIDSHWLLSTAHCFVNPWACALAQTCPRRWAVSVLSAMRCGPASSHSFSSMSPHSWASDSSKSRAPEDYQVLLGSTQLYQQTQHTRKRLCGGPSISRRVRWASSRTSSVISYMDKDWTKARPPQCMTRCCVPGTSRQERPSAGATPGGRWSATSLMPGFWWGWPAGAWTAGTPSTPASSPASPTSPAGSPTPR</sequence>
<feature type="domain" description="Peptidase S1" evidence="2">
    <location>
        <begin position="96"/>
        <end position="205"/>
    </location>
</feature>
<gene>
    <name evidence="4 6" type="primary">ZNF169</name>
</gene>
<dbReference type="Gene3D" id="6.10.140.140">
    <property type="match status" value="1"/>
</dbReference>
<keyword evidence="5" id="KW-1185">Reference proteome</keyword>
<dbReference type="InterPro" id="IPR036051">
    <property type="entry name" value="KRAB_dom_sf"/>
</dbReference>
<accession>A0A3Q2L4V6</accession>
<feature type="domain" description="KRAB" evidence="3">
    <location>
        <begin position="14"/>
        <end position="85"/>
    </location>
</feature>
<protein>
    <submittedName>
        <fullName evidence="4">Zinc finger protein 169</fullName>
    </submittedName>
</protein>
<evidence type="ECO:0000256" key="1">
    <source>
        <dbReference type="SAM" id="MobiDB-lite"/>
    </source>
</evidence>
<dbReference type="InterPro" id="IPR009003">
    <property type="entry name" value="Peptidase_S1_PA"/>
</dbReference>
<dbReference type="Proteomes" id="UP000002281">
    <property type="component" value="Chromosome 23"/>
</dbReference>
<dbReference type="InterPro" id="IPR001909">
    <property type="entry name" value="KRAB"/>
</dbReference>
<dbReference type="Bgee" id="ENSECAG00000011164">
    <property type="expression patterns" value="Expressed in testis and 23 other cell types or tissues"/>
</dbReference>
<dbReference type="GO" id="GO:0006355">
    <property type="term" value="P:regulation of DNA-templated transcription"/>
    <property type="evidence" value="ECO:0007669"/>
    <property type="project" value="InterPro"/>
</dbReference>
<dbReference type="PANTHER" id="PTHR23232">
    <property type="entry name" value="KRAB DOMAIN C2H2 ZINC FINGER"/>
    <property type="match status" value="1"/>
</dbReference>
<dbReference type="InterPro" id="IPR001254">
    <property type="entry name" value="Trypsin_dom"/>
</dbReference>
<dbReference type="VGNC" id="VGNC:25269">
    <property type="gene designation" value="ZNF169"/>
</dbReference>
<dbReference type="SUPFAM" id="SSF50494">
    <property type="entry name" value="Trypsin-like serine proteases"/>
    <property type="match status" value="1"/>
</dbReference>
<reference evidence="4" key="2">
    <citation type="submission" date="2025-08" db="UniProtKB">
        <authorList>
            <consortium name="Ensembl"/>
        </authorList>
    </citation>
    <scope>IDENTIFICATION</scope>
    <source>
        <strain evidence="4">Thoroughbred</strain>
    </source>
</reference>
<dbReference type="AlphaFoldDB" id="A0A3Q2L4V6"/>
<dbReference type="SMART" id="SM00349">
    <property type="entry name" value="KRAB"/>
    <property type="match status" value="1"/>
</dbReference>
<dbReference type="PROSITE" id="PS50240">
    <property type="entry name" value="TRYPSIN_DOM"/>
    <property type="match status" value="1"/>
</dbReference>
<reference evidence="4" key="3">
    <citation type="submission" date="2025-09" db="UniProtKB">
        <authorList>
            <consortium name="Ensembl"/>
        </authorList>
    </citation>
    <scope>IDENTIFICATION</scope>
    <source>
        <strain evidence="4">Thoroughbred</strain>
    </source>
</reference>
<dbReference type="PROSITE" id="PS50805">
    <property type="entry name" value="KRAB"/>
    <property type="match status" value="1"/>
</dbReference>